<dbReference type="STRING" id="905079.L1I945"/>
<dbReference type="PANTHER" id="PTHR46388">
    <property type="entry name" value="NHL REPEAT-CONTAINING PROTEIN 2"/>
    <property type="match status" value="1"/>
</dbReference>
<dbReference type="PANTHER" id="PTHR46388:SF2">
    <property type="entry name" value="NHL REPEAT-CONTAINING PROTEIN 2"/>
    <property type="match status" value="1"/>
</dbReference>
<dbReference type="KEGG" id="gtt:GUITHDRAFT_56088"/>
<organism evidence="1">
    <name type="scientific">Guillardia theta (strain CCMP2712)</name>
    <name type="common">Cryptophyte</name>
    <dbReference type="NCBI Taxonomy" id="905079"/>
    <lineage>
        <taxon>Eukaryota</taxon>
        <taxon>Cryptophyceae</taxon>
        <taxon>Pyrenomonadales</taxon>
        <taxon>Geminigeraceae</taxon>
        <taxon>Guillardia</taxon>
    </lineage>
</organism>
<dbReference type="EnsemblProtists" id="EKX32419">
    <property type="protein sequence ID" value="EKX32419"/>
    <property type="gene ID" value="GUITHDRAFT_56088"/>
</dbReference>
<dbReference type="EMBL" id="JH993191">
    <property type="protein sequence ID" value="EKX32419.1"/>
    <property type="molecule type" value="Genomic_DNA"/>
</dbReference>
<protein>
    <recommendedName>
        <fullName evidence="4">SMP-30/Gluconolactonase/LRE-like region domain-containing protein</fullName>
    </recommendedName>
</protein>
<dbReference type="Gene3D" id="2.120.10.30">
    <property type="entry name" value="TolB, C-terminal domain"/>
    <property type="match status" value="2"/>
</dbReference>
<dbReference type="PaxDb" id="55529-EKX32419"/>
<dbReference type="GeneID" id="17289133"/>
<proteinExistence type="predicted"/>
<evidence type="ECO:0000313" key="1">
    <source>
        <dbReference type="EMBL" id="EKX32419.1"/>
    </source>
</evidence>
<dbReference type="AlphaFoldDB" id="L1I945"/>
<dbReference type="HOGENOM" id="CLU_1352043_0_0_1"/>
<accession>L1I945</accession>
<dbReference type="Proteomes" id="UP000011087">
    <property type="component" value="Unassembled WGS sequence"/>
</dbReference>
<reference evidence="3" key="2">
    <citation type="submission" date="2012-11" db="EMBL/GenBank/DDBJ databases">
        <authorList>
            <person name="Kuo A."/>
            <person name="Curtis B.A."/>
            <person name="Tanifuji G."/>
            <person name="Burki F."/>
            <person name="Gruber A."/>
            <person name="Irimia M."/>
            <person name="Maruyama S."/>
            <person name="Arias M.C."/>
            <person name="Ball S.G."/>
            <person name="Gile G.H."/>
            <person name="Hirakawa Y."/>
            <person name="Hopkins J.F."/>
            <person name="Rensing S.A."/>
            <person name="Schmutz J."/>
            <person name="Symeonidi A."/>
            <person name="Elias M."/>
            <person name="Eveleigh R.J."/>
            <person name="Herman E.K."/>
            <person name="Klute M.J."/>
            <person name="Nakayama T."/>
            <person name="Obornik M."/>
            <person name="Reyes-Prieto A."/>
            <person name="Armbrust E.V."/>
            <person name="Aves S.J."/>
            <person name="Beiko R.G."/>
            <person name="Coutinho P."/>
            <person name="Dacks J.B."/>
            <person name="Durnford D.G."/>
            <person name="Fast N.M."/>
            <person name="Green B.R."/>
            <person name="Grisdale C."/>
            <person name="Hempe F."/>
            <person name="Henrissat B."/>
            <person name="Hoppner M.P."/>
            <person name="Ishida K.-I."/>
            <person name="Kim E."/>
            <person name="Koreny L."/>
            <person name="Kroth P.G."/>
            <person name="Liu Y."/>
            <person name="Malik S.-B."/>
            <person name="Maier U.G."/>
            <person name="McRose D."/>
            <person name="Mock T."/>
            <person name="Neilson J.A."/>
            <person name="Onodera N.T."/>
            <person name="Poole A.M."/>
            <person name="Pritham E.J."/>
            <person name="Richards T.A."/>
            <person name="Rocap G."/>
            <person name="Roy S.W."/>
            <person name="Sarai C."/>
            <person name="Schaack S."/>
            <person name="Shirato S."/>
            <person name="Slamovits C.H."/>
            <person name="Spencer D.F."/>
            <person name="Suzuki S."/>
            <person name="Worden A.Z."/>
            <person name="Zauner S."/>
            <person name="Barry K."/>
            <person name="Bell C."/>
            <person name="Bharti A.K."/>
            <person name="Crow J.A."/>
            <person name="Grimwood J."/>
            <person name="Kramer R."/>
            <person name="Lindquist E."/>
            <person name="Lucas S."/>
            <person name="Salamov A."/>
            <person name="McFadden G.I."/>
            <person name="Lane C.E."/>
            <person name="Keeling P.J."/>
            <person name="Gray M.W."/>
            <person name="Grigoriev I.V."/>
            <person name="Archibald J.M."/>
        </authorList>
    </citation>
    <scope>NUCLEOTIDE SEQUENCE</scope>
    <source>
        <strain evidence="3">CCMP2712</strain>
    </source>
</reference>
<dbReference type="SUPFAM" id="SSF63825">
    <property type="entry name" value="YWTD domain"/>
    <property type="match status" value="1"/>
</dbReference>
<keyword evidence="3" id="KW-1185">Reference proteome</keyword>
<feature type="non-terminal residue" evidence="1">
    <location>
        <position position="1"/>
    </location>
</feature>
<evidence type="ECO:0000313" key="2">
    <source>
        <dbReference type="EnsemblProtists" id="EKX32419"/>
    </source>
</evidence>
<dbReference type="RefSeq" id="XP_005819399.1">
    <property type="nucleotide sequence ID" value="XM_005819342.1"/>
</dbReference>
<reference evidence="2" key="3">
    <citation type="submission" date="2015-06" db="UniProtKB">
        <authorList>
            <consortium name="EnsemblProtists"/>
        </authorList>
    </citation>
    <scope>IDENTIFICATION</scope>
</reference>
<evidence type="ECO:0008006" key="4">
    <source>
        <dbReference type="Google" id="ProtNLM"/>
    </source>
</evidence>
<sequence length="203" mass="20777">VALVAGNGVLGKTVQDGFGAAAQFNGPSGLVITKDNNFLYVANQGNHVIVEIDINAGSMRTVVGTAGNAACSSGVGPAAGLNVPAYIILSPDEQYLFVSVWSCHRIAMIRRSDWSMTFVVGSGTGGYANNAVALSAQLYNPAGMAYNGDFTELYVTSYASSWVQSLSGASGYVKRVRGGGAGGGIDGVGSSARFERPTSAAYS</sequence>
<name>L1I945_GUITC</name>
<dbReference type="InterPro" id="IPR011042">
    <property type="entry name" value="6-blade_b-propeller_TolB-like"/>
</dbReference>
<dbReference type="OrthoDB" id="273823at2759"/>
<gene>
    <name evidence="1" type="ORF">GUITHDRAFT_56088</name>
</gene>
<reference evidence="1 3" key="1">
    <citation type="journal article" date="2012" name="Nature">
        <title>Algal genomes reveal evolutionary mosaicism and the fate of nucleomorphs.</title>
        <authorList>
            <consortium name="DOE Joint Genome Institute"/>
            <person name="Curtis B.A."/>
            <person name="Tanifuji G."/>
            <person name="Burki F."/>
            <person name="Gruber A."/>
            <person name="Irimia M."/>
            <person name="Maruyama S."/>
            <person name="Arias M.C."/>
            <person name="Ball S.G."/>
            <person name="Gile G.H."/>
            <person name="Hirakawa Y."/>
            <person name="Hopkins J.F."/>
            <person name="Kuo A."/>
            <person name="Rensing S.A."/>
            <person name="Schmutz J."/>
            <person name="Symeonidi A."/>
            <person name="Elias M."/>
            <person name="Eveleigh R.J."/>
            <person name="Herman E.K."/>
            <person name="Klute M.J."/>
            <person name="Nakayama T."/>
            <person name="Obornik M."/>
            <person name="Reyes-Prieto A."/>
            <person name="Armbrust E.V."/>
            <person name="Aves S.J."/>
            <person name="Beiko R.G."/>
            <person name="Coutinho P."/>
            <person name="Dacks J.B."/>
            <person name="Durnford D.G."/>
            <person name="Fast N.M."/>
            <person name="Green B.R."/>
            <person name="Grisdale C.J."/>
            <person name="Hempel F."/>
            <person name="Henrissat B."/>
            <person name="Hoppner M.P."/>
            <person name="Ishida K."/>
            <person name="Kim E."/>
            <person name="Koreny L."/>
            <person name="Kroth P.G."/>
            <person name="Liu Y."/>
            <person name="Malik S.B."/>
            <person name="Maier U.G."/>
            <person name="McRose D."/>
            <person name="Mock T."/>
            <person name="Neilson J.A."/>
            <person name="Onodera N.T."/>
            <person name="Poole A.M."/>
            <person name="Pritham E.J."/>
            <person name="Richards T.A."/>
            <person name="Rocap G."/>
            <person name="Roy S.W."/>
            <person name="Sarai C."/>
            <person name="Schaack S."/>
            <person name="Shirato S."/>
            <person name="Slamovits C.H."/>
            <person name="Spencer D.F."/>
            <person name="Suzuki S."/>
            <person name="Worden A.Z."/>
            <person name="Zauner S."/>
            <person name="Barry K."/>
            <person name="Bell C."/>
            <person name="Bharti A.K."/>
            <person name="Crow J.A."/>
            <person name="Grimwood J."/>
            <person name="Kramer R."/>
            <person name="Lindquist E."/>
            <person name="Lucas S."/>
            <person name="Salamov A."/>
            <person name="McFadden G.I."/>
            <person name="Lane C.E."/>
            <person name="Keeling P.J."/>
            <person name="Gray M.W."/>
            <person name="Grigoriev I.V."/>
            <person name="Archibald J.M."/>
        </authorList>
    </citation>
    <scope>NUCLEOTIDE SEQUENCE</scope>
    <source>
        <strain evidence="1 3">CCMP2712</strain>
    </source>
</reference>
<feature type="non-terminal residue" evidence="1">
    <location>
        <position position="203"/>
    </location>
</feature>
<evidence type="ECO:0000313" key="3">
    <source>
        <dbReference type="Proteomes" id="UP000011087"/>
    </source>
</evidence>